<feature type="transmembrane region" description="Helical" evidence="1">
    <location>
        <begin position="163"/>
        <end position="182"/>
    </location>
</feature>
<gene>
    <name evidence="2" type="ORF">SAMN03080601_00619</name>
</gene>
<name>A0A1T5BU98_9BACT</name>
<dbReference type="Pfam" id="PF06161">
    <property type="entry name" value="DUF975"/>
    <property type="match status" value="1"/>
</dbReference>
<protein>
    <submittedName>
        <fullName evidence="2">Uncharacterized protein family (UPF0259)</fullName>
    </submittedName>
</protein>
<dbReference type="KEGG" id="asx:CDL62_10840"/>
<keyword evidence="1" id="KW-0472">Membrane</keyword>
<reference evidence="2 3" key="1">
    <citation type="submission" date="2017-02" db="EMBL/GenBank/DDBJ databases">
        <authorList>
            <person name="Peterson S.W."/>
        </authorList>
    </citation>
    <scope>NUCLEOTIDE SEQUENCE [LARGE SCALE GENOMIC DNA]</scope>
    <source>
        <strain evidence="2 3">DSM 24412</strain>
    </source>
</reference>
<dbReference type="STRING" id="889453.SAMN03080601_00619"/>
<accession>A0A1T5BU98</accession>
<dbReference type="InterPro" id="IPR010380">
    <property type="entry name" value="DUF975"/>
</dbReference>
<dbReference type="OrthoDB" id="1044870at2"/>
<feature type="transmembrane region" description="Helical" evidence="1">
    <location>
        <begin position="138"/>
        <end position="157"/>
    </location>
</feature>
<organism evidence="2 3">
    <name type="scientific">Alkalitalea saponilacus</name>
    <dbReference type="NCBI Taxonomy" id="889453"/>
    <lineage>
        <taxon>Bacteria</taxon>
        <taxon>Pseudomonadati</taxon>
        <taxon>Bacteroidota</taxon>
        <taxon>Bacteroidia</taxon>
        <taxon>Marinilabiliales</taxon>
        <taxon>Marinilabiliaceae</taxon>
        <taxon>Alkalitalea</taxon>
    </lineage>
</organism>
<dbReference type="PANTHER" id="PTHR40076:SF1">
    <property type="entry name" value="MEMBRANE PROTEIN"/>
    <property type="match status" value="1"/>
</dbReference>
<dbReference type="PANTHER" id="PTHR40076">
    <property type="entry name" value="MEMBRANE PROTEIN-RELATED"/>
    <property type="match status" value="1"/>
</dbReference>
<evidence type="ECO:0000313" key="2">
    <source>
        <dbReference type="EMBL" id="SKB50470.1"/>
    </source>
</evidence>
<dbReference type="EMBL" id="FUYV01000002">
    <property type="protein sequence ID" value="SKB50470.1"/>
    <property type="molecule type" value="Genomic_DNA"/>
</dbReference>
<dbReference type="Proteomes" id="UP000191055">
    <property type="component" value="Unassembled WGS sequence"/>
</dbReference>
<dbReference type="AlphaFoldDB" id="A0A1T5BU98"/>
<sequence length="191" mass="21261">MEKKLEFGEILSYAFTNGLKNFLSLIACYLLWMLTIWIPYLNVGTTIAMVTLPAALSKGKMINPLEIFDGKYRKFMGEYFLVVSLGMLIIFIATLFMIIPGIVMGIAYCLAPLLVVDKGKGATEALKLSNKITHGNKWTIFLVWIVLAIPYIILGWIWTPLAIIYLILLTPISLCAMASIYGQLAGDIEEG</sequence>
<feature type="transmembrane region" description="Helical" evidence="1">
    <location>
        <begin position="21"/>
        <end position="40"/>
    </location>
</feature>
<evidence type="ECO:0000256" key="1">
    <source>
        <dbReference type="SAM" id="Phobius"/>
    </source>
</evidence>
<proteinExistence type="predicted"/>
<evidence type="ECO:0000313" key="3">
    <source>
        <dbReference type="Proteomes" id="UP000191055"/>
    </source>
</evidence>
<keyword evidence="3" id="KW-1185">Reference proteome</keyword>
<keyword evidence="1" id="KW-0812">Transmembrane</keyword>
<feature type="transmembrane region" description="Helical" evidence="1">
    <location>
        <begin position="79"/>
        <end position="110"/>
    </location>
</feature>
<keyword evidence="1" id="KW-1133">Transmembrane helix</keyword>